<evidence type="ECO:0000256" key="3">
    <source>
        <dbReference type="ARBA" id="ARBA00022729"/>
    </source>
</evidence>
<evidence type="ECO:0000259" key="6">
    <source>
        <dbReference type="Pfam" id="PF07980"/>
    </source>
</evidence>
<comment type="caution">
    <text evidence="8">The sequence shown here is derived from an EMBL/GenBank/DDBJ whole genome shotgun (WGS) entry which is preliminary data.</text>
</comment>
<dbReference type="Gene3D" id="1.25.40.390">
    <property type="match status" value="1"/>
</dbReference>
<feature type="domain" description="RagB/SusD" evidence="6">
    <location>
        <begin position="364"/>
        <end position="580"/>
    </location>
</feature>
<evidence type="ECO:0000313" key="9">
    <source>
        <dbReference type="Proteomes" id="UP000324611"/>
    </source>
</evidence>
<dbReference type="EMBL" id="VUOC01000001">
    <property type="protein sequence ID" value="KAA2245867.1"/>
    <property type="molecule type" value="Genomic_DNA"/>
</dbReference>
<gene>
    <name evidence="8" type="ORF">F0L74_06920</name>
</gene>
<evidence type="ECO:0000259" key="7">
    <source>
        <dbReference type="Pfam" id="PF14322"/>
    </source>
</evidence>
<sequence length="580" mass="64589">MAISFYSCKKFLTLSPNSAFDEAYVFGSVNDAYSAVIGTYATLTGDRGYGGRIQYYFSNDCDESYCNASNTITIGGDNGPKALCRYNALATNTELDAEWNIYYAGIDRANHCIKSIPQMHLYTNGSESDKASLRRLYGEALTLRAQFYFDLIKFWGDVPAPYIPSVDQPDLNLPATNRDSIYDHILNDLALADTLLPWRGDPGVTADERITKGAAKALRARIALFRGGYSLRAASKQMERPADYLKYYQIASDECNDIINSGKHHLNPSFQAVFKDNLDAHRLEPNGEILFQVGLSGGTGVSDGRVGFIDGIRVNGNGMGSDWALPTYFYKFDSLDVRRDVTIASYAINGSGYYTGLASVYGPFVMAKFRRDWHSNPATPANSNFAYTGISWPMIRYSDVLLMFAEAENEIHHAPTAAALDAFKQVHVRGFNGDESQMGAIPSDYAGFFTAITDERMFEFGGEGLRKWDLIRWNLISTVFSETRVNLAKFRKLEAPYNNLPAKMYYLNNSATGIVYYSSYYQPTPATPPAGYSSVNWASSYLNNFENDWAGSFVPNQREILPYGPQTLSSNPNLHQGYGY</sequence>
<accession>A0A5B2W663</accession>
<proteinExistence type="inferred from homology"/>
<evidence type="ECO:0000313" key="8">
    <source>
        <dbReference type="EMBL" id="KAA2245867.1"/>
    </source>
</evidence>
<evidence type="ECO:0000256" key="1">
    <source>
        <dbReference type="ARBA" id="ARBA00004442"/>
    </source>
</evidence>
<dbReference type="AlphaFoldDB" id="A0A5B2W663"/>
<dbReference type="InterPro" id="IPR033985">
    <property type="entry name" value="SusD-like_N"/>
</dbReference>
<comment type="similarity">
    <text evidence="2">Belongs to the SusD family.</text>
</comment>
<evidence type="ECO:0000256" key="4">
    <source>
        <dbReference type="ARBA" id="ARBA00023136"/>
    </source>
</evidence>
<keyword evidence="4" id="KW-0472">Membrane</keyword>
<keyword evidence="9" id="KW-1185">Reference proteome</keyword>
<dbReference type="SUPFAM" id="SSF48452">
    <property type="entry name" value="TPR-like"/>
    <property type="match status" value="1"/>
</dbReference>
<evidence type="ECO:0000256" key="2">
    <source>
        <dbReference type="ARBA" id="ARBA00006275"/>
    </source>
</evidence>
<dbReference type="InterPro" id="IPR012944">
    <property type="entry name" value="SusD_RagB_dom"/>
</dbReference>
<dbReference type="Proteomes" id="UP000324611">
    <property type="component" value="Unassembled WGS sequence"/>
</dbReference>
<feature type="domain" description="SusD-like N-terminal" evidence="7">
    <location>
        <begin position="92"/>
        <end position="224"/>
    </location>
</feature>
<evidence type="ECO:0000256" key="5">
    <source>
        <dbReference type="ARBA" id="ARBA00023237"/>
    </source>
</evidence>
<dbReference type="Pfam" id="PF07980">
    <property type="entry name" value="SusD_RagB"/>
    <property type="match status" value="1"/>
</dbReference>
<dbReference type="GO" id="GO:0009279">
    <property type="term" value="C:cell outer membrane"/>
    <property type="evidence" value="ECO:0007669"/>
    <property type="project" value="UniProtKB-SubCell"/>
</dbReference>
<reference evidence="8 9" key="2">
    <citation type="submission" date="2019-09" db="EMBL/GenBank/DDBJ databases">
        <authorList>
            <person name="Jin C."/>
        </authorList>
    </citation>
    <scope>NUCLEOTIDE SEQUENCE [LARGE SCALE GENOMIC DNA]</scope>
    <source>
        <strain evidence="8 9">BN140078</strain>
    </source>
</reference>
<dbReference type="InterPro" id="IPR011990">
    <property type="entry name" value="TPR-like_helical_dom_sf"/>
</dbReference>
<reference evidence="8 9" key="1">
    <citation type="submission" date="2019-09" db="EMBL/GenBank/DDBJ databases">
        <title>Chitinophaga ginsengihumi sp. nov., isolated from soil of ginseng rhizosphere.</title>
        <authorList>
            <person name="Lee J."/>
        </authorList>
    </citation>
    <scope>NUCLEOTIDE SEQUENCE [LARGE SCALE GENOMIC DNA]</scope>
    <source>
        <strain evidence="8 9">BN140078</strain>
    </source>
</reference>
<comment type="subcellular location">
    <subcellularLocation>
        <location evidence="1">Cell outer membrane</location>
    </subcellularLocation>
</comment>
<organism evidence="8 9">
    <name type="scientific">Chitinophaga agrisoli</name>
    <dbReference type="NCBI Taxonomy" id="2607653"/>
    <lineage>
        <taxon>Bacteria</taxon>
        <taxon>Pseudomonadati</taxon>
        <taxon>Bacteroidota</taxon>
        <taxon>Chitinophagia</taxon>
        <taxon>Chitinophagales</taxon>
        <taxon>Chitinophagaceae</taxon>
        <taxon>Chitinophaga</taxon>
    </lineage>
</organism>
<name>A0A5B2W663_9BACT</name>
<keyword evidence="5" id="KW-0998">Cell outer membrane</keyword>
<keyword evidence="3" id="KW-0732">Signal</keyword>
<protein>
    <submittedName>
        <fullName evidence="8">RagB/SusD family nutrient uptake outer membrane protein</fullName>
    </submittedName>
</protein>
<dbReference type="Pfam" id="PF14322">
    <property type="entry name" value="SusD-like_3"/>
    <property type="match status" value="1"/>
</dbReference>